<dbReference type="RefSeq" id="WP_006430287.1">
    <property type="nucleotide sequence ID" value="NZ_AOID01000019.1"/>
</dbReference>
<dbReference type="STRING" id="1227496.C489_06148"/>
<dbReference type="Proteomes" id="UP000011632">
    <property type="component" value="Unassembled WGS sequence"/>
</dbReference>
<comment type="caution">
    <text evidence="1">The sequence shown here is derived from an EMBL/GenBank/DDBJ whole genome shotgun (WGS) entry which is preliminary data.</text>
</comment>
<reference evidence="1 2" key="1">
    <citation type="journal article" date="2014" name="PLoS Genet.">
        <title>Phylogenetically driven sequencing of extremely halophilic archaea reveals strategies for static and dynamic osmo-response.</title>
        <authorList>
            <person name="Becker E.A."/>
            <person name="Seitzer P.M."/>
            <person name="Tritt A."/>
            <person name="Larsen D."/>
            <person name="Krusor M."/>
            <person name="Yao A.I."/>
            <person name="Wu D."/>
            <person name="Madern D."/>
            <person name="Eisen J.A."/>
            <person name="Darling A.E."/>
            <person name="Facciotti M.T."/>
        </authorList>
    </citation>
    <scope>NUCLEOTIDE SEQUENCE [LARGE SCALE GENOMIC DNA]</scope>
    <source>
        <strain evidence="1 2">JCM 10478</strain>
    </source>
</reference>
<evidence type="ECO:0000313" key="1">
    <source>
        <dbReference type="EMBL" id="ELY68925.1"/>
    </source>
</evidence>
<sequence length="325" mass="36203">MAAKNSTADDEPLTETEQQAVDVIETAGEGDQVLFNDRVQPLTVKRDNGSPVGLGKDNSLVLEGPRGGRYTLSHNTRYGNSVSLQRHTGYNDDGFRTYDDLTLESVELVNHHEFRIGQVLEVTDPLCEEYYEVVTDLSDGGCYDVETVGIRIRDGEIAGTKETGLFYSHDKERLFNGQLEVVDDLGLWNGSRAEYYDTEADETVYLSDPHIRGVDCRPVDGTGLEVVDWDTILFGDRFELADKDDEKEVMTDGGTVAASGTERYCGTCGSEFDEWSVRDGYGPVFETIEYTCPNGHRAKEHYDRRGYVTQSLGVKRRSRGTEGGQ</sequence>
<evidence type="ECO:0000313" key="2">
    <source>
        <dbReference type="Proteomes" id="UP000011632"/>
    </source>
</evidence>
<dbReference type="EMBL" id="AOID01000019">
    <property type="protein sequence ID" value="ELY68925.1"/>
    <property type="molecule type" value="Genomic_DNA"/>
</dbReference>
<organism evidence="1 2">
    <name type="scientific">Natrinema versiforme JCM 10478</name>
    <dbReference type="NCBI Taxonomy" id="1227496"/>
    <lineage>
        <taxon>Archaea</taxon>
        <taxon>Methanobacteriati</taxon>
        <taxon>Methanobacteriota</taxon>
        <taxon>Stenosarchaea group</taxon>
        <taxon>Halobacteria</taxon>
        <taxon>Halobacteriales</taxon>
        <taxon>Natrialbaceae</taxon>
        <taxon>Natrinema</taxon>
    </lineage>
</organism>
<dbReference type="AlphaFoldDB" id="L9Y4D0"/>
<dbReference type="PATRIC" id="fig|1227496.3.peg.1240"/>
<name>L9Y4D0_9EURY</name>
<keyword evidence="2" id="KW-1185">Reference proteome</keyword>
<gene>
    <name evidence="1" type="ORF">C489_06148</name>
</gene>
<dbReference type="OrthoDB" id="383261at2157"/>
<protein>
    <submittedName>
        <fullName evidence="1">Uncharacterized protein</fullName>
    </submittedName>
</protein>
<accession>L9Y4D0</accession>
<proteinExistence type="predicted"/>